<accession>A0ACC2FXJ2</accession>
<evidence type="ECO:0000313" key="2">
    <source>
        <dbReference type="Proteomes" id="UP001157502"/>
    </source>
</evidence>
<name>A0ACC2FXJ2_DALPE</name>
<keyword evidence="2" id="KW-1185">Reference proteome</keyword>
<proteinExistence type="predicted"/>
<reference evidence="1" key="1">
    <citation type="submission" date="2021-05" db="EMBL/GenBank/DDBJ databases">
        <authorList>
            <person name="Pan Q."/>
            <person name="Jouanno E."/>
            <person name="Zahm M."/>
            <person name="Klopp C."/>
            <person name="Cabau C."/>
            <person name="Louis A."/>
            <person name="Berthelot C."/>
            <person name="Parey E."/>
            <person name="Roest Crollius H."/>
            <person name="Montfort J."/>
            <person name="Robinson-Rechavi M."/>
            <person name="Bouchez O."/>
            <person name="Lampietro C."/>
            <person name="Lopez Roques C."/>
            <person name="Donnadieu C."/>
            <person name="Postlethwait J."/>
            <person name="Bobe J."/>
            <person name="Dillon D."/>
            <person name="Chandos A."/>
            <person name="von Hippel F."/>
            <person name="Guiguen Y."/>
        </authorList>
    </citation>
    <scope>NUCLEOTIDE SEQUENCE</scope>
    <source>
        <strain evidence="1">YG-Jan2019</strain>
    </source>
</reference>
<dbReference type="Proteomes" id="UP001157502">
    <property type="component" value="Chromosome 20"/>
</dbReference>
<evidence type="ECO:0000313" key="1">
    <source>
        <dbReference type="EMBL" id="KAJ7996067.1"/>
    </source>
</evidence>
<gene>
    <name evidence="1" type="ORF">DPEC_G00233230</name>
</gene>
<organism evidence="1 2">
    <name type="scientific">Dallia pectoralis</name>
    <name type="common">Alaska blackfish</name>
    <dbReference type="NCBI Taxonomy" id="75939"/>
    <lineage>
        <taxon>Eukaryota</taxon>
        <taxon>Metazoa</taxon>
        <taxon>Chordata</taxon>
        <taxon>Craniata</taxon>
        <taxon>Vertebrata</taxon>
        <taxon>Euteleostomi</taxon>
        <taxon>Actinopterygii</taxon>
        <taxon>Neopterygii</taxon>
        <taxon>Teleostei</taxon>
        <taxon>Protacanthopterygii</taxon>
        <taxon>Esociformes</taxon>
        <taxon>Umbridae</taxon>
        <taxon>Dallia</taxon>
    </lineage>
</organism>
<protein>
    <submittedName>
        <fullName evidence="1">Uncharacterized protein</fullName>
    </submittedName>
</protein>
<dbReference type="EMBL" id="CM055747">
    <property type="protein sequence ID" value="KAJ7996067.1"/>
    <property type="molecule type" value="Genomic_DNA"/>
</dbReference>
<comment type="caution">
    <text evidence="1">The sequence shown here is derived from an EMBL/GenBank/DDBJ whole genome shotgun (WGS) entry which is preliminary data.</text>
</comment>
<sequence>MGRILFKLLSLYAIGAVLSDPTLEPLNADVLLGSEARFNVSLSQSWVSMTWLLKDVVVLTISSKYGVLRNEPRYTAANFSTTGAHRWGFFIQNVTRNDSGPISCAIQNLNPLTAQLSVHVKGSLIIAGGNVTIPEGHQAIFRCEAAGWFPEPTLNWTVNGALVDPNSKNTSSEDLNGLYNSTSLLTLRAANSGPVQCLASVPALTTPQSSIIYLVVVPQNWTVLIAVVCSIGGLALLVLLVLGIIYCCKRRKEANSKSDQEKMRQAASSVSGGVAAEQRQEYDNPAYVRDNNTRVTQNEFNDSGYSQSTVSNNFEIPDIININQAANGRVDASCTLDGTVVRKHRHATIV</sequence>